<name>A0A431WK25_9BACI</name>
<keyword evidence="1" id="KW-1133">Transmembrane helix</keyword>
<keyword evidence="1" id="KW-0472">Membrane</keyword>
<proteinExistence type="predicted"/>
<feature type="transmembrane region" description="Helical" evidence="1">
    <location>
        <begin position="29"/>
        <end position="46"/>
    </location>
</feature>
<dbReference type="OrthoDB" id="1683771at2"/>
<gene>
    <name evidence="2" type="ORF">EKG37_03740</name>
</gene>
<dbReference type="RefSeq" id="WP_126406424.1">
    <property type="nucleotide sequence ID" value="NZ_RXNT01000002.1"/>
</dbReference>
<dbReference type="Proteomes" id="UP000271374">
    <property type="component" value="Unassembled WGS sequence"/>
</dbReference>
<dbReference type="AlphaFoldDB" id="A0A431WK25"/>
<protein>
    <submittedName>
        <fullName evidence="2">Uncharacterized protein</fullName>
    </submittedName>
</protein>
<reference evidence="2 3" key="1">
    <citation type="submission" date="2018-12" db="EMBL/GenBank/DDBJ databases">
        <title>Bacillus yapensis draft genome sequence.</title>
        <authorList>
            <person name="Yu L."/>
            <person name="Xu X."/>
            <person name="Tang X."/>
        </authorList>
    </citation>
    <scope>NUCLEOTIDE SEQUENCE [LARGE SCALE GENOMIC DNA]</scope>
    <source>
        <strain evidence="2 3">XXST-01</strain>
    </source>
</reference>
<organism evidence="2 3">
    <name type="scientific">Bacillus yapensis</name>
    <dbReference type="NCBI Taxonomy" id="2492960"/>
    <lineage>
        <taxon>Bacteria</taxon>
        <taxon>Bacillati</taxon>
        <taxon>Bacillota</taxon>
        <taxon>Bacilli</taxon>
        <taxon>Bacillales</taxon>
        <taxon>Bacillaceae</taxon>
        <taxon>Bacillus</taxon>
    </lineage>
</organism>
<evidence type="ECO:0000313" key="2">
    <source>
        <dbReference type="EMBL" id="RTR35755.1"/>
    </source>
</evidence>
<keyword evidence="1" id="KW-0812">Transmembrane</keyword>
<feature type="transmembrane region" description="Helical" evidence="1">
    <location>
        <begin position="125"/>
        <end position="145"/>
    </location>
</feature>
<feature type="transmembrane region" description="Helical" evidence="1">
    <location>
        <begin position="6"/>
        <end position="22"/>
    </location>
</feature>
<evidence type="ECO:0000313" key="3">
    <source>
        <dbReference type="Proteomes" id="UP000271374"/>
    </source>
</evidence>
<comment type="caution">
    <text evidence="2">The sequence shown here is derived from an EMBL/GenBank/DDBJ whole genome shotgun (WGS) entry which is preliminary data.</text>
</comment>
<sequence length="158" mass="19089">MLNKIILWAIFIGPWLTLFFMKKESIKRYMPAGLFATLLMLLYNVYSFNKEHWELHTVLFPSLRPLFTSGILGAFPVITMWIFYFTYEKFWIYLMTNIILDFMFAVFPAHYFLQDVLGIYTLKNITTWGRFFIFVTQAVLIYGYFKWQDGNYKERVTR</sequence>
<accession>A0A431WK25</accession>
<evidence type="ECO:0000256" key="1">
    <source>
        <dbReference type="SAM" id="Phobius"/>
    </source>
</evidence>
<keyword evidence="3" id="KW-1185">Reference proteome</keyword>
<dbReference type="EMBL" id="RXNT01000002">
    <property type="protein sequence ID" value="RTR35755.1"/>
    <property type="molecule type" value="Genomic_DNA"/>
</dbReference>
<feature type="transmembrane region" description="Helical" evidence="1">
    <location>
        <begin position="91"/>
        <end position="113"/>
    </location>
</feature>
<feature type="transmembrane region" description="Helical" evidence="1">
    <location>
        <begin position="66"/>
        <end position="84"/>
    </location>
</feature>